<dbReference type="PANTHER" id="PTHR28026:SF9">
    <property type="entry name" value="2-HYDROXY-PALMITIC ACID DIOXYGENASE MPO1"/>
    <property type="match status" value="1"/>
</dbReference>
<dbReference type="Proteomes" id="UP000789405">
    <property type="component" value="Unassembled WGS sequence"/>
</dbReference>
<reference evidence="2" key="1">
    <citation type="submission" date="2021-06" db="EMBL/GenBank/DDBJ databases">
        <authorList>
            <person name="Kallberg Y."/>
            <person name="Tangrot J."/>
            <person name="Rosling A."/>
        </authorList>
    </citation>
    <scope>NUCLEOTIDE SEQUENCE</scope>
    <source>
        <strain evidence="2">MA453B</strain>
    </source>
</reference>
<proteinExistence type="predicted"/>
<feature type="transmembrane region" description="Helical" evidence="1">
    <location>
        <begin position="57"/>
        <end position="82"/>
    </location>
</feature>
<comment type="caution">
    <text evidence="2">The sequence shown here is derived from an EMBL/GenBank/DDBJ whole genome shotgun (WGS) entry which is preliminary data.</text>
</comment>
<dbReference type="EMBL" id="CAJVPY010001211">
    <property type="protein sequence ID" value="CAG8512085.1"/>
    <property type="molecule type" value="Genomic_DNA"/>
</dbReference>
<dbReference type="AlphaFoldDB" id="A0A9N8ZZV2"/>
<accession>A0A9N8ZZV2</accession>
<evidence type="ECO:0000313" key="3">
    <source>
        <dbReference type="Proteomes" id="UP000789405"/>
    </source>
</evidence>
<organism evidence="2 3">
    <name type="scientific">Dentiscutata erythropus</name>
    <dbReference type="NCBI Taxonomy" id="1348616"/>
    <lineage>
        <taxon>Eukaryota</taxon>
        <taxon>Fungi</taxon>
        <taxon>Fungi incertae sedis</taxon>
        <taxon>Mucoromycota</taxon>
        <taxon>Glomeromycotina</taxon>
        <taxon>Glomeromycetes</taxon>
        <taxon>Diversisporales</taxon>
        <taxon>Gigasporaceae</taxon>
        <taxon>Dentiscutata</taxon>
    </lineage>
</organism>
<feature type="transmembrane region" description="Helical" evidence="1">
    <location>
        <begin position="25"/>
        <end position="45"/>
    </location>
</feature>
<dbReference type="PANTHER" id="PTHR28026">
    <property type="entry name" value="DUF962 DOMAIN PROTEIN (AFU_ORTHOLOGUE AFUA_8G05310)"/>
    <property type="match status" value="1"/>
</dbReference>
<evidence type="ECO:0000313" key="2">
    <source>
        <dbReference type="EMBL" id="CAG8512085.1"/>
    </source>
</evidence>
<feature type="transmembrane region" description="Helical" evidence="1">
    <location>
        <begin position="114"/>
        <end position="133"/>
    </location>
</feature>
<protein>
    <submittedName>
        <fullName evidence="2">23122_t:CDS:1</fullName>
    </submittedName>
</protein>
<keyword evidence="3" id="KW-1185">Reference proteome</keyword>
<keyword evidence="1" id="KW-0472">Membrane</keyword>
<dbReference type="OrthoDB" id="2124888at2759"/>
<dbReference type="InterPro" id="IPR009305">
    <property type="entry name" value="Mpo1-like"/>
</dbReference>
<keyword evidence="1" id="KW-1133">Transmembrane helix</keyword>
<dbReference type="GO" id="GO:0016020">
    <property type="term" value="C:membrane"/>
    <property type="evidence" value="ECO:0007669"/>
    <property type="project" value="GOC"/>
</dbReference>
<evidence type="ECO:0000256" key="1">
    <source>
        <dbReference type="SAM" id="Phobius"/>
    </source>
</evidence>
<feature type="transmembrane region" description="Helical" evidence="1">
    <location>
        <begin position="145"/>
        <end position="163"/>
    </location>
</feature>
<sequence length="193" mass="21957">MGLNFLNLEDQLAFYGQYHNNKVNVAIHIVFVPLILWTTLVVAANSGPLLPYDPNSVLNLIPLVPNAALLIVLFYITFYLLLEPVAGALYAPLLLYLAYNATNFAAAYPNNITIASIVHVISWIIQFIGHGFFERRSPALKDNVVQALLLAPLFVWLEILFTFRYRKDLQKRVKDKVGKAITKFRIEQRKKVE</sequence>
<dbReference type="GO" id="GO:0005783">
    <property type="term" value="C:endoplasmic reticulum"/>
    <property type="evidence" value="ECO:0007669"/>
    <property type="project" value="TreeGrafter"/>
</dbReference>
<dbReference type="Pfam" id="PF06127">
    <property type="entry name" value="Mpo1-like"/>
    <property type="match status" value="1"/>
</dbReference>
<name>A0A9N8ZZV2_9GLOM</name>
<keyword evidence="1" id="KW-0812">Transmembrane</keyword>
<dbReference type="GO" id="GO:0046521">
    <property type="term" value="P:sphingoid catabolic process"/>
    <property type="evidence" value="ECO:0007669"/>
    <property type="project" value="TreeGrafter"/>
</dbReference>
<gene>
    <name evidence="2" type="ORF">DERYTH_LOCUS3437</name>
</gene>